<dbReference type="SUPFAM" id="SSF49265">
    <property type="entry name" value="Fibronectin type III"/>
    <property type="match status" value="7"/>
</dbReference>
<dbReference type="InterPro" id="IPR003961">
    <property type="entry name" value="FN3_dom"/>
</dbReference>
<name>A0A3S5CMQ5_9PLAT</name>
<sequence>MNYPPGLELVTGDMYTLRPGSNLRVPVRVTSGSHASLDLALNDGRSLPGSLLGRLKIEQFGDDFYVNLRNMQLSDSGSYLIQAKNTAGTSQLPIRVSVNTVPLSPTGPLVVSVQEATPLTFASKVLLSWRPPALREEEKQSGVPTEPIEGYLVERKDGRRRAHFSQGVRLGGADSLELEVPDLQPGIEYMFRVSAYNAIGYSEPLYSEPVIIKSPVDVPDAPGGPLDCLDFTSNSLRLQWSPPSNDGGSDLLRYHIELKEVGDPTGWQPVSSVTAAGPTEYSISSLREGLAYRFRVRAVNAQGPGAWLETESTISFKRPVTAPSAPEAPFRLIPDGENAVQLSWRAPQDDGGSCIADFIVEANLGREDNWQQACVVKDLRARVERLVPEGSYSFRVSARNEVGKTGDALYSEIYKPSAPLSPPGPPGAPLVTTMMGVGQVQLDWRPAPTGGSSGYGAPLEYRVESWDNAKSRWAYVTRSLAAEGTSLIVSGLRSGSELRFRVRAENIAGLGPSLEMEKPILIASPFSPPSAPVGPIHISEVQMGQSAADGSVRLSWQPPLEDGGTPITSYLVQMRYFNSTVWNRVRHLQSVLTFGSDEEGGEETVALVPGTASRYTLLQTSLPVTGLMRTQQYVFRVAAINETGTGTFLTSEVFRMPEDDSCRPKADWVRVVGKGSDNITIEWLVPHDCRVDHGPNRAHHLALDGFRVFLREAHQPEDAWIRVADLDHYIDRLVVGLLRSDKKYYFGVAAINQKNQGEIVSTTEPVSPEAFTTVPNQPLGPLRVSDITADSCRLLWQASMSDGGSPLIGYRVYKREIYRRSWQEIGRISIAPGSLQKELEFIAQYLMEGTSYEFRVVAENINGLSEPLNTSVHIQPRKEIDIPGAPRGPLQIREVAPGEIELSWSPPLQTGGMPLLGYQLELREGRCFIWKPAVTGLVATSPRIGCNPTHRLGGIKPNREYFFRVLAINKEGVSPPLTAEDSYVKRAQLYPPKSVRGRRVQGEDAEDEMGRRRIEIVWEVSAEQRGDFRANGFQIEQLDVDSKSADWTQVDFLPVTDRARTTYSHILSAPRHECAYRYRVCAVYAEGTSAWVATSVILASEVGRRRPDSSTDRAAARVPPVPSVSVHQAEVEGSGPYRALELEWTPPTGPDAERIRGYKLEDWDDRRSRWKPVIDLPSEAPRHISFLLSEEQQLPGKLETRRMRIISLGDTSRSVPIEFQLQPESLACRTTPTLPQSSPTDPTEWFSLPSSVGWRRALPEDGQAERALTETITEDAERKTMRDVDEFIYQRRKRALELGRGTTGSGLTPSYGTMMTPRFDPAPLDSEMNRGLASRLSDVESPLLFDEPQRSASRVTGFSPQTPGLLSGKLTVREVGPTFVRLEWSDVARGLPSCISSYEVQQWEPRAGRWVKTAQVPTDVTDYTVMGLRSPDYTVKDPPGWWFRVLPKADKDRLVGTPLLLDRPVLLRKQATIPSSVWGVEISPVTGISLDNCHLDVAWLRPSNDGGSELLGYRLLIYNADTGEDREIVVPPQCTTHRIEPLNGANTYRITITALNIVGESIPVTSTAPRCPGSTDIPPVPKAPRDLIATPLAEPGSDEVYCRLSWKPPSTLCQIDFYFVEKWDSRCKQWVPCKKVPASVTDIEVPHLIGDLLYAFRVRSQNETGLSEPVITKDYVRPGATRERAAVIAAPPPPPMGPLRLEQSKMERSIYRLRQATEDAYRALDLSWSPPAPERHLDQEFGRPSTYLLEAKRRGQKSWARIGQLPVSEGNLWRVMVGPEPTQGHGFFAGMPLPNMPINQHRPAEGFDVPLFRP</sequence>
<dbReference type="OrthoDB" id="504170at2759"/>
<dbReference type="Gene3D" id="2.60.40.10">
    <property type="entry name" value="Immunoglobulins"/>
    <property type="match status" value="12"/>
</dbReference>
<dbReference type="GO" id="GO:0031430">
    <property type="term" value="C:M band"/>
    <property type="evidence" value="ECO:0007669"/>
    <property type="project" value="TreeGrafter"/>
</dbReference>
<feature type="domain" description="Fibronectin type-III" evidence="3">
    <location>
        <begin position="663"/>
        <end position="776"/>
    </location>
</feature>
<dbReference type="PROSITE" id="PS50853">
    <property type="entry name" value="FN3"/>
    <property type="match status" value="10"/>
</dbReference>
<evidence type="ECO:0000256" key="2">
    <source>
        <dbReference type="SAM" id="MobiDB-lite"/>
    </source>
</evidence>
<organism evidence="4 5">
    <name type="scientific">Protopolystoma xenopodis</name>
    <dbReference type="NCBI Taxonomy" id="117903"/>
    <lineage>
        <taxon>Eukaryota</taxon>
        <taxon>Metazoa</taxon>
        <taxon>Spiralia</taxon>
        <taxon>Lophotrochozoa</taxon>
        <taxon>Platyhelminthes</taxon>
        <taxon>Monogenea</taxon>
        <taxon>Polyopisthocotylea</taxon>
        <taxon>Polystomatidea</taxon>
        <taxon>Polystomatidae</taxon>
        <taxon>Protopolystoma</taxon>
    </lineage>
</organism>
<dbReference type="CDD" id="cd00063">
    <property type="entry name" value="FN3"/>
    <property type="match status" value="11"/>
</dbReference>
<dbReference type="InterPro" id="IPR036179">
    <property type="entry name" value="Ig-like_dom_sf"/>
</dbReference>
<evidence type="ECO:0000313" key="4">
    <source>
        <dbReference type="EMBL" id="VEL33556.1"/>
    </source>
</evidence>
<keyword evidence="1" id="KW-0677">Repeat</keyword>
<evidence type="ECO:0000313" key="5">
    <source>
        <dbReference type="Proteomes" id="UP000784294"/>
    </source>
</evidence>
<feature type="domain" description="Fibronectin type-III" evidence="3">
    <location>
        <begin position="532"/>
        <end position="659"/>
    </location>
</feature>
<protein>
    <recommendedName>
        <fullName evidence="3">Fibronectin type-III domain-containing protein</fullName>
    </recommendedName>
</protein>
<dbReference type="Pfam" id="PF00041">
    <property type="entry name" value="fn3"/>
    <property type="match status" value="5"/>
</dbReference>
<reference evidence="4" key="1">
    <citation type="submission" date="2018-11" db="EMBL/GenBank/DDBJ databases">
        <authorList>
            <consortium name="Pathogen Informatics"/>
        </authorList>
    </citation>
    <scope>NUCLEOTIDE SEQUENCE</scope>
</reference>
<dbReference type="InterPro" id="IPR036116">
    <property type="entry name" value="FN3_sf"/>
</dbReference>
<feature type="domain" description="Fibronectin type-III" evidence="3">
    <location>
        <begin position="325"/>
        <end position="420"/>
    </location>
</feature>
<feature type="domain" description="Fibronectin type-III" evidence="3">
    <location>
        <begin position="1481"/>
        <end position="1574"/>
    </location>
</feature>
<comment type="caution">
    <text evidence="4">The sequence shown here is derived from an EMBL/GenBank/DDBJ whole genome shotgun (WGS) entry which is preliminary data.</text>
</comment>
<evidence type="ECO:0000256" key="1">
    <source>
        <dbReference type="ARBA" id="ARBA00022737"/>
    </source>
</evidence>
<feature type="domain" description="Fibronectin type-III" evidence="3">
    <location>
        <begin position="778"/>
        <end position="879"/>
    </location>
</feature>
<keyword evidence="5" id="KW-1185">Reference proteome</keyword>
<feature type="compositionally biased region" description="Basic and acidic residues" evidence="2">
    <location>
        <begin position="1105"/>
        <end position="1115"/>
    </location>
</feature>
<feature type="domain" description="Fibronectin type-III" evidence="3">
    <location>
        <begin position="109"/>
        <end position="215"/>
    </location>
</feature>
<dbReference type="PRINTS" id="PR00014">
    <property type="entry name" value="FNTYPEIII"/>
</dbReference>
<gene>
    <name evidence="4" type="ORF">PXEA_LOCUS26996</name>
</gene>
<dbReference type="PANTHER" id="PTHR13817">
    <property type="entry name" value="TITIN"/>
    <property type="match status" value="1"/>
</dbReference>
<feature type="non-terminal residue" evidence="4">
    <location>
        <position position="1"/>
    </location>
</feature>
<feature type="domain" description="Fibronectin type-III" evidence="3">
    <location>
        <begin position="886"/>
        <end position="987"/>
    </location>
</feature>
<dbReference type="GO" id="GO:0045214">
    <property type="term" value="P:sarcomere organization"/>
    <property type="evidence" value="ECO:0007669"/>
    <property type="project" value="TreeGrafter"/>
</dbReference>
<dbReference type="SMART" id="SM00060">
    <property type="entry name" value="FN3"/>
    <property type="match status" value="12"/>
</dbReference>
<feature type="domain" description="Fibronectin type-III" evidence="3">
    <location>
        <begin position="425"/>
        <end position="525"/>
    </location>
</feature>
<feature type="domain" description="Fibronectin type-III" evidence="3">
    <location>
        <begin position="221"/>
        <end position="319"/>
    </location>
</feature>
<evidence type="ECO:0000259" key="3">
    <source>
        <dbReference type="PROSITE" id="PS50853"/>
    </source>
</evidence>
<dbReference type="SUPFAM" id="SSF48726">
    <property type="entry name" value="Immunoglobulin"/>
    <property type="match status" value="1"/>
</dbReference>
<feature type="region of interest" description="Disordered" evidence="2">
    <location>
        <begin position="1105"/>
        <end position="1130"/>
    </location>
</feature>
<proteinExistence type="predicted"/>
<dbReference type="InterPro" id="IPR050964">
    <property type="entry name" value="Striated_Muscle_Regulatory"/>
</dbReference>
<feature type="domain" description="Fibronectin type-III" evidence="3">
    <location>
        <begin position="1583"/>
        <end position="1684"/>
    </location>
</feature>
<dbReference type="PANTHER" id="PTHR13817:SF151">
    <property type="entry name" value="TITIN"/>
    <property type="match status" value="1"/>
</dbReference>
<dbReference type="Proteomes" id="UP000784294">
    <property type="component" value="Unassembled WGS sequence"/>
</dbReference>
<dbReference type="EMBL" id="CAAALY010245997">
    <property type="protein sequence ID" value="VEL33556.1"/>
    <property type="molecule type" value="Genomic_DNA"/>
</dbReference>
<accession>A0A3S5CMQ5</accession>
<dbReference type="InterPro" id="IPR013783">
    <property type="entry name" value="Ig-like_fold"/>
</dbReference>